<organism evidence="8 9">
    <name type="scientific">Pelagibaculum spongiae</name>
    <dbReference type="NCBI Taxonomy" id="2080658"/>
    <lineage>
        <taxon>Bacteria</taxon>
        <taxon>Pseudomonadati</taxon>
        <taxon>Pseudomonadota</taxon>
        <taxon>Gammaproteobacteria</taxon>
        <taxon>Oceanospirillales</taxon>
        <taxon>Pelagibaculum</taxon>
    </lineage>
</organism>
<dbReference type="Pfam" id="PF00254">
    <property type="entry name" value="FKBP_C"/>
    <property type="match status" value="1"/>
</dbReference>
<dbReference type="PANTHER" id="PTHR47861">
    <property type="entry name" value="FKBP-TYPE PEPTIDYL-PROLYL CIS-TRANS ISOMERASE SLYD"/>
    <property type="match status" value="1"/>
</dbReference>
<sequence length="153" mass="16153">MSDAANPEVAAGIIGPESQVTLHFTIKLKDGSVADSTKVNDTPARFTVGDGNMGPAFEQAMMGLSAGENKSLELSADEAFGQPNPEFIRHFPLANFPADLELEEGVIVGFSAPDGSERPGIVRSFEGAEVLIDFNHPLAGVPVIFEVEILEVA</sequence>
<reference evidence="8 9" key="1">
    <citation type="submission" date="2018-04" db="EMBL/GenBank/DDBJ databases">
        <title>Thalassorhabdus spongiae gen. nov., sp. nov., isolated from a marine sponge in South-West Iceland.</title>
        <authorList>
            <person name="Knobloch S."/>
            <person name="Daussin A."/>
            <person name="Johannsson R."/>
            <person name="Marteinsson V.T."/>
        </authorList>
    </citation>
    <scope>NUCLEOTIDE SEQUENCE [LARGE SCALE GENOMIC DNA]</scope>
    <source>
        <strain evidence="8 9">Hp12</strain>
    </source>
</reference>
<dbReference type="Proteomes" id="UP000244906">
    <property type="component" value="Unassembled WGS sequence"/>
</dbReference>
<gene>
    <name evidence="8" type="ORF">DC094_07540</name>
</gene>
<dbReference type="InterPro" id="IPR048261">
    <property type="entry name" value="SlpA/SlyD-like_ins_sf"/>
</dbReference>
<evidence type="ECO:0000256" key="6">
    <source>
        <dbReference type="RuleBase" id="RU003915"/>
    </source>
</evidence>
<comment type="catalytic activity">
    <reaction evidence="1 5 6">
        <text>[protein]-peptidylproline (omega=180) = [protein]-peptidylproline (omega=0)</text>
        <dbReference type="Rhea" id="RHEA:16237"/>
        <dbReference type="Rhea" id="RHEA-COMP:10747"/>
        <dbReference type="Rhea" id="RHEA-COMP:10748"/>
        <dbReference type="ChEBI" id="CHEBI:83833"/>
        <dbReference type="ChEBI" id="CHEBI:83834"/>
        <dbReference type="EC" id="5.2.1.8"/>
    </reaction>
</comment>
<dbReference type="EC" id="5.2.1.8" evidence="6"/>
<dbReference type="PANTHER" id="PTHR47861:SF4">
    <property type="entry name" value="FKBP-TYPE 16 KDA PEPTIDYL-PROLYL CIS-TRANS ISOMERASE"/>
    <property type="match status" value="1"/>
</dbReference>
<dbReference type="NCBIfam" id="NF011676">
    <property type="entry name" value="PRK15095.1"/>
    <property type="match status" value="1"/>
</dbReference>
<dbReference type="Gene3D" id="2.40.10.330">
    <property type="match status" value="1"/>
</dbReference>
<evidence type="ECO:0000256" key="1">
    <source>
        <dbReference type="ARBA" id="ARBA00000971"/>
    </source>
</evidence>
<dbReference type="SUPFAM" id="SSF54534">
    <property type="entry name" value="FKBP-like"/>
    <property type="match status" value="1"/>
</dbReference>
<feature type="domain" description="PPIase FKBP-type" evidence="7">
    <location>
        <begin position="17"/>
        <end position="102"/>
    </location>
</feature>
<dbReference type="PROSITE" id="PS50059">
    <property type="entry name" value="FKBP_PPIASE"/>
    <property type="match status" value="1"/>
</dbReference>
<keyword evidence="4 5" id="KW-0413">Isomerase</keyword>
<evidence type="ECO:0000256" key="5">
    <source>
        <dbReference type="PROSITE-ProRule" id="PRU00277"/>
    </source>
</evidence>
<evidence type="ECO:0000256" key="4">
    <source>
        <dbReference type="ARBA" id="ARBA00023235"/>
    </source>
</evidence>
<evidence type="ECO:0000313" key="9">
    <source>
        <dbReference type="Proteomes" id="UP000244906"/>
    </source>
</evidence>
<evidence type="ECO:0000256" key="3">
    <source>
        <dbReference type="ARBA" id="ARBA00023110"/>
    </source>
</evidence>
<evidence type="ECO:0000256" key="2">
    <source>
        <dbReference type="ARBA" id="ARBA00006577"/>
    </source>
</evidence>
<evidence type="ECO:0000259" key="7">
    <source>
        <dbReference type="PROSITE" id="PS50059"/>
    </source>
</evidence>
<accession>A0A2V1GXR9</accession>
<keyword evidence="9" id="KW-1185">Reference proteome</keyword>
<dbReference type="InterPro" id="IPR001179">
    <property type="entry name" value="PPIase_FKBP_dom"/>
</dbReference>
<dbReference type="RefSeq" id="WP_116686504.1">
    <property type="nucleotide sequence ID" value="NZ_CAWNYD010000002.1"/>
</dbReference>
<proteinExistence type="inferred from homology"/>
<dbReference type="OrthoDB" id="9808891at2"/>
<comment type="similarity">
    <text evidence="2 6">Belongs to the FKBP-type PPIase family.</text>
</comment>
<name>A0A2V1GXR9_9GAMM</name>
<dbReference type="AlphaFoldDB" id="A0A2V1GXR9"/>
<dbReference type="Gene3D" id="3.10.50.40">
    <property type="match status" value="1"/>
</dbReference>
<comment type="caution">
    <text evidence="8">The sequence shown here is derived from an EMBL/GenBank/DDBJ whole genome shotgun (WGS) entry which is preliminary data.</text>
</comment>
<dbReference type="InterPro" id="IPR046357">
    <property type="entry name" value="PPIase_dom_sf"/>
</dbReference>
<dbReference type="EMBL" id="QDDL01000002">
    <property type="protein sequence ID" value="PVZ70433.1"/>
    <property type="molecule type" value="Genomic_DNA"/>
</dbReference>
<dbReference type="GO" id="GO:0003755">
    <property type="term" value="F:peptidyl-prolyl cis-trans isomerase activity"/>
    <property type="evidence" value="ECO:0007669"/>
    <property type="project" value="UniProtKB-UniRule"/>
</dbReference>
<protein>
    <recommendedName>
        <fullName evidence="6">Peptidyl-prolyl cis-trans isomerase</fullName>
        <ecNumber evidence="6">5.2.1.8</ecNumber>
    </recommendedName>
</protein>
<keyword evidence="3 5" id="KW-0697">Rotamase</keyword>
<evidence type="ECO:0000313" key="8">
    <source>
        <dbReference type="EMBL" id="PVZ70433.1"/>
    </source>
</evidence>